<organism evidence="1 2">
    <name type="scientific">Dryococelus australis</name>
    <dbReference type="NCBI Taxonomy" id="614101"/>
    <lineage>
        <taxon>Eukaryota</taxon>
        <taxon>Metazoa</taxon>
        <taxon>Ecdysozoa</taxon>
        <taxon>Arthropoda</taxon>
        <taxon>Hexapoda</taxon>
        <taxon>Insecta</taxon>
        <taxon>Pterygota</taxon>
        <taxon>Neoptera</taxon>
        <taxon>Polyneoptera</taxon>
        <taxon>Phasmatodea</taxon>
        <taxon>Verophasmatodea</taxon>
        <taxon>Anareolatae</taxon>
        <taxon>Phasmatidae</taxon>
        <taxon>Eurycanthinae</taxon>
        <taxon>Dryococelus</taxon>
    </lineage>
</organism>
<protein>
    <recommendedName>
        <fullName evidence="3">PLAT domain-containing protein</fullName>
    </recommendedName>
</protein>
<dbReference type="EMBL" id="JARBHB010000016">
    <property type="protein sequence ID" value="KAJ8867102.1"/>
    <property type="molecule type" value="Genomic_DNA"/>
</dbReference>
<reference evidence="1 2" key="1">
    <citation type="submission" date="2023-02" db="EMBL/GenBank/DDBJ databases">
        <title>LHISI_Scaffold_Assembly.</title>
        <authorList>
            <person name="Stuart O.P."/>
            <person name="Cleave R."/>
            <person name="Magrath M.J.L."/>
            <person name="Mikheyev A.S."/>
        </authorList>
    </citation>
    <scope>NUCLEOTIDE SEQUENCE [LARGE SCALE GENOMIC DNA]</scope>
    <source>
        <strain evidence="1">Daus_M_001</strain>
        <tissue evidence="1">Leg muscle</tissue>
    </source>
</reference>
<dbReference type="Proteomes" id="UP001159363">
    <property type="component" value="Chromosome 15"/>
</dbReference>
<comment type="caution">
    <text evidence="1">The sequence shown here is derived from an EMBL/GenBank/DDBJ whole genome shotgun (WGS) entry which is preliminary data.</text>
</comment>
<gene>
    <name evidence="1" type="ORF">PR048_032964</name>
</gene>
<keyword evidence="2" id="KW-1185">Reference proteome</keyword>
<evidence type="ECO:0000313" key="1">
    <source>
        <dbReference type="EMBL" id="KAJ8867102.1"/>
    </source>
</evidence>
<accession>A0ABQ9G6M5</accession>
<sequence length="123" mass="14499">MYQKKILRFFKAIVIPNTRDLHAFISVRETTMKMSTTSLSDDHQVCFIQEEYKILDVKLKDYVASVYDSQWWLGKVEDISADQCEYFVMFLHPAEPNTSFKLTFSDKVWIKENNILHVVSPLN</sequence>
<evidence type="ECO:0000313" key="2">
    <source>
        <dbReference type="Proteomes" id="UP001159363"/>
    </source>
</evidence>
<evidence type="ECO:0008006" key="3">
    <source>
        <dbReference type="Google" id="ProtNLM"/>
    </source>
</evidence>
<proteinExistence type="predicted"/>
<name>A0ABQ9G6M5_9NEOP</name>